<feature type="non-terminal residue" evidence="1">
    <location>
        <position position="1"/>
    </location>
</feature>
<dbReference type="Proteomes" id="UP000789525">
    <property type="component" value="Unassembled WGS sequence"/>
</dbReference>
<evidence type="ECO:0000313" key="1">
    <source>
        <dbReference type="EMBL" id="CAG8484760.1"/>
    </source>
</evidence>
<accession>A0ACA9KNU6</accession>
<organism evidence="1 2">
    <name type="scientific">Acaulospora colombiana</name>
    <dbReference type="NCBI Taxonomy" id="27376"/>
    <lineage>
        <taxon>Eukaryota</taxon>
        <taxon>Fungi</taxon>
        <taxon>Fungi incertae sedis</taxon>
        <taxon>Mucoromycota</taxon>
        <taxon>Glomeromycotina</taxon>
        <taxon>Glomeromycetes</taxon>
        <taxon>Diversisporales</taxon>
        <taxon>Acaulosporaceae</taxon>
        <taxon>Acaulospora</taxon>
    </lineage>
</organism>
<name>A0ACA9KNU6_9GLOM</name>
<dbReference type="EMBL" id="CAJVPT010002652">
    <property type="protein sequence ID" value="CAG8484760.1"/>
    <property type="molecule type" value="Genomic_DNA"/>
</dbReference>
<comment type="caution">
    <text evidence="1">The sequence shown here is derived from an EMBL/GenBank/DDBJ whole genome shotgun (WGS) entry which is preliminary data.</text>
</comment>
<evidence type="ECO:0000313" key="2">
    <source>
        <dbReference type="Proteomes" id="UP000789525"/>
    </source>
</evidence>
<feature type="non-terminal residue" evidence="1">
    <location>
        <position position="442"/>
    </location>
</feature>
<proteinExistence type="predicted"/>
<protein>
    <submittedName>
        <fullName evidence="1">12741_t:CDS:1</fullName>
    </submittedName>
</protein>
<sequence>PPQRVKINDESLFIEEKEEREHDIVPESDHLQISDSKEQILPQKDEKEGAKIKKSVSFDVKSNKLLKQSSKENNQEDRLQSSLFSLNEKSVKKELPVMTGEMTHEDNSKSKRLYSDKIQYVNTAWLNGTPYTIIERIGRGGSSKVYRVRDSSGQDFALKKVSFQGVDQNAISGYINEIELLQRLAGRDGIIKLYDSEINYDRGYLLMLMECGDIDLAHLLNNQNGKPINMDFIRSFWRQMLEAVYTIHLEKIVHSDLKPANFIVIAGVLKLIDFGIAKTIPNDTTNIHREQQVGTINYMSPEAILDTNLNSSGKKLMKLGRPSDVWSLGCILYQMVYGHPPFSHLSMVQKIKCITDSNYQIEFPETISLTPKFIKSKPEDVSQQSDVTQTILVDENLLRIMKSCLQRNPKERMTIPALLTDPFLSDLQESVSLPILDNLLRE</sequence>
<gene>
    <name evidence="1" type="ORF">ACOLOM_LOCUS2131</name>
</gene>
<keyword evidence="2" id="KW-1185">Reference proteome</keyword>
<reference evidence="1" key="1">
    <citation type="submission" date="2021-06" db="EMBL/GenBank/DDBJ databases">
        <authorList>
            <person name="Kallberg Y."/>
            <person name="Tangrot J."/>
            <person name="Rosling A."/>
        </authorList>
    </citation>
    <scope>NUCLEOTIDE SEQUENCE</scope>
    <source>
        <strain evidence="1">CL356</strain>
    </source>
</reference>